<accession>A0A8H3G3P4</accession>
<dbReference type="Proteomes" id="UP000664534">
    <property type="component" value="Unassembled WGS sequence"/>
</dbReference>
<gene>
    <name evidence="2" type="ORF">IMSHALPRED_008926</name>
</gene>
<feature type="compositionally biased region" description="Polar residues" evidence="1">
    <location>
        <begin position="104"/>
        <end position="119"/>
    </location>
</feature>
<evidence type="ECO:0000313" key="2">
    <source>
        <dbReference type="EMBL" id="CAF9932578.1"/>
    </source>
</evidence>
<proteinExistence type="predicted"/>
<name>A0A8H3G3P4_9LECA</name>
<dbReference type="AlphaFoldDB" id="A0A8H3G3P4"/>
<protein>
    <submittedName>
        <fullName evidence="2">Uncharacterized protein</fullName>
    </submittedName>
</protein>
<evidence type="ECO:0000313" key="3">
    <source>
        <dbReference type="Proteomes" id="UP000664534"/>
    </source>
</evidence>
<keyword evidence="3" id="KW-1185">Reference proteome</keyword>
<evidence type="ECO:0000256" key="1">
    <source>
        <dbReference type="SAM" id="MobiDB-lite"/>
    </source>
</evidence>
<sequence>MSLLRPGSGPHPIVPRDLLTSTQNQGANFLTFPPDVVSGEDHLVYYFAVVKSFGPEEKTVVVKTLKGCEVTCHTEGCQGQERLCEGGLVQICHHKSGDKEGKTFVSNASGELTPTTSHAGSKVGSRAGSRAPSRQPSRPPSPVEG</sequence>
<feature type="region of interest" description="Disordered" evidence="1">
    <location>
        <begin position="98"/>
        <end position="145"/>
    </location>
</feature>
<feature type="compositionally biased region" description="Low complexity" evidence="1">
    <location>
        <begin position="124"/>
        <end position="136"/>
    </location>
</feature>
<comment type="caution">
    <text evidence="2">The sequence shown here is derived from an EMBL/GenBank/DDBJ whole genome shotgun (WGS) entry which is preliminary data.</text>
</comment>
<dbReference type="EMBL" id="CAJPDT010000066">
    <property type="protein sequence ID" value="CAF9932578.1"/>
    <property type="molecule type" value="Genomic_DNA"/>
</dbReference>
<organism evidence="2 3">
    <name type="scientific">Imshaugia aleurites</name>
    <dbReference type="NCBI Taxonomy" id="172621"/>
    <lineage>
        <taxon>Eukaryota</taxon>
        <taxon>Fungi</taxon>
        <taxon>Dikarya</taxon>
        <taxon>Ascomycota</taxon>
        <taxon>Pezizomycotina</taxon>
        <taxon>Lecanoromycetes</taxon>
        <taxon>OSLEUM clade</taxon>
        <taxon>Lecanoromycetidae</taxon>
        <taxon>Lecanorales</taxon>
        <taxon>Lecanorineae</taxon>
        <taxon>Parmeliaceae</taxon>
        <taxon>Imshaugia</taxon>
    </lineage>
</organism>
<reference evidence="2" key="1">
    <citation type="submission" date="2021-03" db="EMBL/GenBank/DDBJ databases">
        <authorList>
            <person name="Tagirdzhanova G."/>
        </authorList>
    </citation>
    <scope>NUCLEOTIDE SEQUENCE</scope>
</reference>